<evidence type="ECO:0000256" key="4">
    <source>
        <dbReference type="PIRSR" id="PIRSR602157-1"/>
    </source>
</evidence>
<evidence type="ECO:0000313" key="7">
    <source>
        <dbReference type="EMBL" id="CAH0110691.1"/>
    </source>
</evidence>
<feature type="disulfide bond" evidence="5">
    <location>
        <begin position="169"/>
        <end position="210"/>
    </location>
</feature>
<dbReference type="PANTHER" id="PTHR10559">
    <property type="entry name" value="TRANSCOBALAMIN-1/GASTRIC INTRINSIC FACTOR"/>
    <property type="match status" value="1"/>
</dbReference>
<reference evidence="7" key="1">
    <citation type="submission" date="2021-11" db="EMBL/GenBank/DDBJ databases">
        <authorList>
            <person name="Schell T."/>
        </authorList>
    </citation>
    <scope>NUCLEOTIDE SEQUENCE</scope>
    <source>
        <strain evidence="7">M5</strain>
    </source>
</reference>
<dbReference type="PANTHER" id="PTHR10559:SF18">
    <property type="entry name" value="TRANSCOBALAMIN II"/>
    <property type="match status" value="1"/>
</dbReference>
<keyword evidence="3 6" id="KW-0732">Signal</keyword>
<dbReference type="InterPro" id="IPR008930">
    <property type="entry name" value="Terpenoid_cyclase/PrenylTrfase"/>
</dbReference>
<keyword evidence="5" id="KW-1015">Disulfide bond</keyword>
<sequence>MFLFNFVSLLVLLTGIRLGRCQVALSDTNQARSKATEWILKEWIEPRPGAPSRLTGGWDDLNTIRILTALQLVDNGWIFNPANKEKAELAIRQMNSEILNGLVKSVNMTFLSAEEGSQYVNGLLATCQNPENFFGHNLVAMLTRRIDSIPSGSGTKNVGQVIASVLALCNAGAPVPLAAIQRINSELKPTSGSCSFCVEGSSMAVLAMKCLRDRPGPVDQLVQGISTRQIAYVKGKQDQDGGFDDLISTSLAVQATNAVGTVNLPINVAAALNYILQDQNKETGSFGNLVFTSIVLPTLIGRSALDVRNINCPAPRPAGNPVRSGQIRTLLSIEDTIYAQTIVETKVDTNPGQSVLQIMNEQSAKHPRAFKFTTEDANGGTQLTGLNSVANDSKNNWSWKVFRIPPGSNQAPQLVSTLDKGLGTNVQNGDKIIFRFGRT</sequence>
<accession>A0A8J2RTX2</accession>
<dbReference type="Gene3D" id="1.50.10.20">
    <property type="match status" value="1"/>
</dbReference>
<evidence type="ECO:0000256" key="3">
    <source>
        <dbReference type="ARBA" id="ARBA00022729"/>
    </source>
</evidence>
<evidence type="ECO:0000313" key="8">
    <source>
        <dbReference type="Proteomes" id="UP000789390"/>
    </source>
</evidence>
<evidence type="ECO:0000256" key="1">
    <source>
        <dbReference type="ARBA" id="ARBA00004613"/>
    </source>
</evidence>
<dbReference type="GO" id="GO:0015889">
    <property type="term" value="P:cobalamin transport"/>
    <property type="evidence" value="ECO:0007669"/>
    <property type="project" value="InterPro"/>
</dbReference>
<dbReference type="Proteomes" id="UP000789390">
    <property type="component" value="Unassembled WGS sequence"/>
</dbReference>
<name>A0A8J2RTX2_9CRUS</name>
<feature type="signal peptide" evidence="6">
    <location>
        <begin position="1"/>
        <end position="21"/>
    </location>
</feature>
<feature type="binding site" evidence="4">
    <location>
        <position position="245"/>
    </location>
    <ligand>
        <name>cyanocob(III)alamin</name>
        <dbReference type="ChEBI" id="CHEBI:17439"/>
    </ligand>
</feature>
<dbReference type="AlphaFoldDB" id="A0A8J2RTX2"/>
<feature type="chain" id="PRO_5035220042" evidence="6">
    <location>
        <begin position="22"/>
        <end position="439"/>
    </location>
</feature>
<comment type="subcellular location">
    <subcellularLocation>
        <location evidence="1">Secreted</location>
    </subcellularLocation>
</comment>
<dbReference type="GO" id="GO:0031419">
    <property type="term" value="F:cobalamin binding"/>
    <property type="evidence" value="ECO:0007669"/>
    <property type="project" value="InterPro"/>
</dbReference>
<dbReference type="GO" id="GO:0005615">
    <property type="term" value="C:extracellular space"/>
    <property type="evidence" value="ECO:0007669"/>
    <property type="project" value="TreeGrafter"/>
</dbReference>
<gene>
    <name evidence="7" type="ORF">DGAL_LOCUS14284</name>
</gene>
<organism evidence="7 8">
    <name type="scientific">Daphnia galeata</name>
    <dbReference type="NCBI Taxonomy" id="27404"/>
    <lineage>
        <taxon>Eukaryota</taxon>
        <taxon>Metazoa</taxon>
        <taxon>Ecdysozoa</taxon>
        <taxon>Arthropoda</taxon>
        <taxon>Crustacea</taxon>
        <taxon>Branchiopoda</taxon>
        <taxon>Diplostraca</taxon>
        <taxon>Cladocera</taxon>
        <taxon>Anomopoda</taxon>
        <taxon>Daphniidae</taxon>
        <taxon>Daphnia</taxon>
    </lineage>
</organism>
<dbReference type="InterPro" id="IPR051588">
    <property type="entry name" value="Cobalamin_Transport"/>
</dbReference>
<keyword evidence="2" id="KW-0964">Secreted</keyword>
<dbReference type="EMBL" id="CAKKLH010000305">
    <property type="protein sequence ID" value="CAH0110691.1"/>
    <property type="molecule type" value="Genomic_DNA"/>
</dbReference>
<proteinExistence type="predicted"/>
<evidence type="ECO:0000256" key="2">
    <source>
        <dbReference type="ARBA" id="ARBA00022525"/>
    </source>
</evidence>
<keyword evidence="4" id="KW-0170">Cobalt</keyword>
<comment type="caution">
    <text evidence="7">The sequence shown here is derived from an EMBL/GenBank/DDBJ whole genome shotgun (WGS) entry which is preliminary data.</text>
</comment>
<dbReference type="SUPFAM" id="SSF48239">
    <property type="entry name" value="Terpenoid cyclases/Protein prenyltransferases"/>
    <property type="match status" value="1"/>
</dbReference>
<dbReference type="OrthoDB" id="6433565at2759"/>
<evidence type="ECO:0000256" key="5">
    <source>
        <dbReference type="PIRSR" id="PIRSR602157-2"/>
    </source>
</evidence>
<dbReference type="Pfam" id="PF01122">
    <property type="entry name" value="Cobalamin_bind"/>
    <property type="match status" value="1"/>
</dbReference>
<dbReference type="Gene3D" id="2.170.130.30">
    <property type="match status" value="1"/>
</dbReference>
<evidence type="ECO:0000256" key="6">
    <source>
        <dbReference type="SAM" id="SignalP"/>
    </source>
</evidence>
<protein>
    <submittedName>
        <fullName evidence="7">Uncharacterized protein</fullName>
    </submittedName>
</protein>
<keyword evidence="8" id="KW-1185">Reference proteome</keyword>
<dbReference type="InterPro" id="IPR002157">
    <property type="entry name" value="Cbl-bd_prot"/>
</dbReference>